<evidence type="ECO:0000313" key="2">
    <source>
        <dbReference type="Proteomes" id="UP000242881"/>
    </source>
</evidence>
<dbReference type="AlphaFoldDB" id="A0A2J6WP47"/>
<proteinExistence type="predicted"/>
<name>A0A2J6WP47_9BACT</name>
<protein>
    <submittedName>
        <fullName evidence="1">Uncharacterized protein</fullName>
    </submittedName>
</protein>
<sequence>MKRFIGIDNYNIDDLIDKLGDLNLYELKYYVIYRYLPLVGNLSVLENIALPTSYFKRIGIKNIIHSVERELRLFGIEDKIHYRRDQLSEFEILLVKYLSAKIFGVKEIVFIRPLDHSGVGMTNHLIEFLKNCDENYTILDYNETYDDYKQIDGIRKMEMNEWLIQDLKG</sequence>
<gene>
    <name evidence="1" type="ORF">C0187_02485</name>
</gene>
<evidence type="ECO:0000313" key="1">
    <source>
        <dbReference type="EMBL" id="PMP72135.1"/>
    </source>
</evidence>
<accession>A0A2J6WP47</accession>
<organism evidence="1 2">
    <name type="scientific">Calditerrivibrio nitroreducens</name>
    <dbReference type="NCBI Taxonomy" id="477976"/>
    <lineage>
        <taxon>Bacteria</taxon>
        <taxon>Pseudomonadati</taxon>
        <taxon>Deferribacterota</taxon>
        <taxon>Deferribacteres</taxon>
        <taxon>Deferribacterales</taxon>
        <taxon>Calditerrivibrionaceae</taxon>
    </lineage>
</organism>
<dbReference type="Proteomes" id="UP000242881">
    <property type="component" value="Unassembled WGS sequence"/>
</dbReference>
<dbReference type="EMBL" id="PNIN01000027">
    <property type="protein sequence ID" value="PMP72135.1"/>
    <property type="molecule type" value="Genomic_DNA"/>
</dbReference>
<comment type="caution">
    <text evidence="1">The sequence shown here is derived from an EMBL/GenBank/DDBJ whole genome shotgun (WGS) entry which is preliminary data.</text>
</comment>
<reference evidence="1 2" key="1">
    <citation type="submission" date="2018-01" db="EMBL/GenBank/DDBJ databases">
        <title>Metagenomic assembled genomes from two thermal pools in the Uzon Caldera, Kamchatka, Russia.</title>
        <authorList>
            <person name="Wilkins L."/>
            <person name="Ettinger C."/>
        </authorList>
    </citation>
    <scope>NUCLEOTIDE SEQUENCE [LARGE SCALE GENOMIC DNA]</scope>
    <source>
        <strain evidence="1">ZAV-05</strain>
    </source>
</reference>